<dbReference type="InterPro" id="IPR026497">
    <property type="entry name" value="GRASP-with-SPASM"/>
</dbReference>
<dbReference type="InterPro" id="IPR058240">
    <property type="entry name" value="rSAM_sf"/>
</dbReference>
<keyword evidence="1" id="KW-0175">Coiled coil</keyword>
<dbReference type="Gene3D" id="3.20.20.70">
    <property type="entry name" value="Aldolase class I"/>
    <property type="match status" value="1"/>
</dbReference>
<protein>
    <submittedName>
        <fullName evidence="3">SPASM domain peptide maturase, grasp-with-spasm system</fullName>
    </submittedName>
</protein>
<dbReference type="Proteomes" id="UP000184782">
    <property type="component" value="Unassembled WGS sequence"/>
</dbReference>
<dbReference type="SUPFAM" id="SSF102114">
    <property type="entry name" value="Radical SAM enzymes"/>
    <property type="match status" value="1"/>
</dbReference>
<organism evidence="3 4">
    <name type="scientific">Chryseobacterium scophthalmum</name>
    <dbReference type="NCBI Taxonomy" id="59733"/>
    <lineage>
        <taxon>Bacteria</taxon>
        <taxon>Pseudomonadati</taxon>
        <taxon>Bacteroidota</taxon>
        <taxon>Flavobacteriia</taxon>
        <taxon>Flavobacteriales</taxon>
        <taxon>Weeksellaceae</taxon>
        <taxon>Chryseobacterium group</taxon>
        <taxon>Chryseobacterium</taxon>
    </lineage>
</organism>
<name>A0A1N6IAD2_9FLAO</name>
<dbReference type="RefSeq" id="WP_074231496.1">
    <property type="nucleotide sequence ID" value="NZ_FSRQ01000003.1"/>
</dbReference>
<keyword evidence="4" id="KW-1185">Reference proteome</keyword>
<evidence type="ECO:0000259" key="2">
    <source>
        <dbReference type="Pfam" id="PF13186"/>
    </source>
</evidence>
<dbReference type="AlphaFoldDB" id="A0A1N6IAD2"/>
<evidence type="ECO:0000313" key="4">
    <source>
        <dbReference type="Proteomes" id="UP000184782"/>
    </source>
</evidence>
<dbReference type="InterPro" id="IPR013785">
    <property type="entry name" value="Aldolase_TIM"/>
</dbReference>
<dbReference type="EMBL" id="FSRQ01000003">
    <property type="protein sequence ID" value="SIO29008.1"/>
    <property type="molecule type" value="Genomic_DNA"/>
</dbReference>
<dbReference type="OrthoDB" id="1073749at2"/>
<feature type="domain" description="4Fe4S-binding SPASM" evidence="2">
    <location>
        <begin position="243"/>
        <end position="299"/>
    </location>
</feature>
<sequence length="362" mass="41708">MYLRLFDSVRITEGVNRAIIFDTTSGFLNFIPKSFSALLSDENQNYSLLLEELDNESKKTLQQYIDFILTNHLGFIVKSLGELACFKKSKDVHFSSSEVDYLIFDLYPSDLTSDIVQQIDDLGIKFVQLRVLEQSTYTEILKLFSNIELFNNTSVNEVSIVLSYSSDLEECIIRGDVVKSSIFLQFIFHSCTINEMKVYGNIQISKINNKIKIPLSCGCINLNNLNINRSFYIEALNHNSCLHKKISIDYEGNIKNCPSMVKNFGNIKQTSLRKALLDNDFKEYWDVNKDEIEVCKDCEFRYVCTDCRAYTEKGEDNPGTINLSKPLKCGYDPYTGVWNDWSINPLKEKAIKFYGLQEILKY</sequence>
<dbReference type="NCBIfam" id="TIGR04085">
    <property type="entry name" value="rSAM_more_4Fe4S"/>
    <property type="match status" value="1"/>
</dbReference>
<feature type="coiled-coil region" evidence="1">
    <location>
        <begin position="36"/>
        <end position="63"/>
    </location>
</feature>
<reference evidence="4" key="1">
    <citation type="submission" date="2016-12" db="EMBL/GenBank/DDBJ databases">
        <authorList>
            <person name="Varghese N."/>
            <person name="Submissions S."/>
        </authorList>
    </citation>
    <scope>NUCLEOTIDE SEQUENCE [LARGE SCALE GENOMIC DNA]</scope>
    <source>
        <strain evidence="4">DSM 16779</strain>
    </source>
</reference>
<dbReference type="STRING" id="59733.SAMN05421769_3219"/>
<dbReference type="InterPro" id="IPR023885">
    <property type="entry name" value="4Fe4S-binding_SPASM_dom"/>
</dbReference>
<accession>A0A1N6IAD2</accession>
<evidence type="ECO:0000313" key="3">
    <source>
        <dbReference type="EMBL" id="SIO29008.1"/>
    </source>
</evidence>
<dbReference type="Pfam" id="PF13186">
    <property type="entry name" value="SPASM"/>
    <property type="match status" value="1"/>
</dbReference>
<dbReference type="NCBIfam" id="TIGR04193">
    <property type="entry name" value="SPASM_w_grasp"/>
    <property type="match status" value="1"/>
</dbReference>
<evidence type="ECO:0000256" key="1">
    <source>
        <dbReference type="SAM" id="Coils"/>
    </source>
</evidence>
<proteinExistence type="predicted"/>
<gene>
    <name evidence="3" type="ORF">SAMN05421769_3219</name>
</gene>